<protein>
    <submittedName>
        <fullName evidence="1">Uncharacterized protein</fullName>
    </submittedName>
</protein>
<evidence type="ECO:0000313" key="1">
    <source>
        <dbReference type="EMBL" id="QJA68481.1"/>
    </source>
</evidence>
<dbReference type="AlphaFoldDB" id="A0A6M3JHH3"/>
<organism evidence="1">
    <name type="scientific">viral metagenome</name>
    <dbReference type="NCBI Taxonomy" id="1070528"/>
    <lineage>
        <taxon>unclassified sequences</taxon>
        <taxon>metagenomes</taxon>
        <taxon>organismal metagenomes</taxon>
    </lineage>
</organism>
<accession>A0A6M3JHH3</accession>
<proteinExistence type="predicted"/>
<name>A0A6M3JHH3_9ZZZZ</name>
<gene>
    <name evidence="1" type="ORF">MM415A06462_0005</name>
</gene>
<dbReference type="EMBL" id="MT141621">
    <property type="protein sequence ID" value="QJA68481.1"/>
    <property type="molecule type" value="Genomic_DNA"/>
</dbReference>
<reference evidence="1" key="1">
    <citation type="submission" date="2020-03" db="EMBL/GenBank/DDBJ databases">
        <title>The deep terrestrial virosphere.</title>
        <authorList>
            <person name="Holmfeldt K."/>
            <person name="Nilsson E."/>
            <person name="Simone D."/>
            <person name="Lopez-Fernandez M."/>
            <person name="Wu X."/>
            <person name="de Brujin I."/>
            <person name="Lundin D."/>
            <person name="Andersson A."/>
            <person name="Bertilsson S."/>
            <person name="Dopson M."/>
        </authorList>
    </citation>
    <scope>NUCLEOTIDE SEQUENCE</scope>
    <source>
        <strain evidence="1">MM415A06462</strain>
    </source>
</reference>
<sequence length="77" mass="9119">MRATELIKFVGRRAHYKLGEFSFQVEIIDSREVYGRLEHLIRPGLGTGEAWVLNWLLEIQEEFERSPKHIHKGDKEK</sequence>